<dbReference type="AlphaFoldDB" id="A0A8S3VS44"/>
<keyword evidence="3 6" id="KW-1133">Transmembrane helix</keyword>
<feature type="region of interest" description="Disordered" evidence="5">
    <location>
        <begin position="1"/>
        <end position="25"/>
    </location>
</feature>
<dbReference type="Pfam" id="PF07690">
    <property type="entry name" value="MFS_1"/>
    <property type="match status" value="1"/>
</dbReference>
<keyword evidence="2 6" id="KW-0812">Transmembrane</keyword>
<dbReference type="Gene3D" id="1.20.1250.20">
    <property type="entry name" value="MFS general substrate transporter like domains"/>
    <property type="match status" value="2"/>
</dbReference>
<dbReference type="PANTHER" id="PTHR10924">
    <property type="entry name" value="MAJOR FACILITATOR SUPERFAMILY PROTEIN-RELATED"/>
    <property type="match status" value="1"/>
</dbReference>
<evidence type="ECO:0000256" key="3">
    <source>
        <dbReference type="ARBA" id="ARBA00022989"/>
    </source>
</evidence>
<dbReference type="SUPFAM" id="SSF103473">
    <property type="entry name" value="MFS general substrate transporter"/>
    <property type="match status" value="2"/>
</dbReference>
<dbReference type="GO" id="GO:0022857">
    <property type="term" value="F:transmembrane transporter activity"/>
    <property type="evidence" value="ECO:0007669"/>
    <property type="project" value="InterPro"/>
</dbReference>
<feature type="transmembrane region" description="Helical" evidence="6">
    <location>
        <begin position="287"/>
        <end position="309"/>
    </location>
</feature>
<proteinExistence type="predicted"/>
<comment type="subcellular location">
    <subcellularLocation>
        <location evidence="1">Membrane</location>
        <topology evidence="1">Multi-pass membrane protein</topology>
    </subcellularLocation>
</comment>
<feature type="transmembrane region" description="Helical" evidence="6">
    <location>
        <begin position="350"/>
        <end position="369"/>
    </location>
</feature>
<evidence type="ECO:0000313" key="8">
    <source>
        <dbReference type="Proteomes" id="UP000683360"/>
    </source>
</evidence>
<feature type="transmembrane region" description="Helical" evidence="6">
    <location>
        <begin position="63"/>
        <end position="83"/>
    </location>
</feature>
<gene>
    <name evidence="7" type="ORF">MEDL_68540</name>
</gene>
<evidence type="ECO:0000256" key="6">
    <source>
        <dbReference type="SAM" id="Phobius"/>
    </source>
</evidence>
<organism evidence="7 8">
    <name type="scientific">Mytilus edulis</name>
    <name type="common">Blue mussel</name>
    <dbReference type="NCBI Taxonomy" id="6550"/>
    <lineage>
        <taxon>Eukaryota</taxon>
        <taxon>Metazoa</taxon>
        <taxon>Spiralia</taxon>
        <taxon>Lophotrochozoa</taxon>
        <taxon>Mollusca</taxon>
        <taxon>Bivalvia</taxon>
        <taxon>Autobranchia</taxon>
        <taxon>Pteriomorphia</taxon>
        <taxon>Mytilida</taxon>
        <taxon>Mytiloidea</taxon>
        <taxon>Mytilidae</taxon>
        <taxon>Mytilinae</taxon>
        <taxon>Mytilus</taxon>
    </lineage>
</organism>
<reference evidence="7" key="1">
    <citation type="submission" date="2021-03" db="EMBL/GenBank/DDBJ databases">
        <authorList>
            <person name="Bekaert M."/>
        </authorList>
    </citation>
    <scope>NUCLEOTIDE SEQUENCE</scope>
</reference>
<feature type="transmembrane region" description="Helical" evidence="6">
    <location>
        <begin position="103"/>
        <end position="122"/>
    </location>
</feature>
<sequence>MTEQTVTDIMESEKQPLLRDDSSNKTDAINTETNSVIHTTCSQNVIINSDESVPRTKVYKRRWYVMVIFCLFAMSQGGSWSIYGPISATTEDAFGWRDSDIALLTAWGPIAYLITTFPFAWLIETKEAKIIAERHDISRYMLYDLCFIVIAFLLMLVYYPKKPDLPPTVSASVARLDFHSGIKDLIRNVKFWLICLTFGVSQGVFSSWQGVLDVNLKPHNISQNEAGWLGFYSLIAGCFASLVFAKFSDVFARHMRLFLLFLYICASGCFVWFIFLVEGVIQSSTIMLYTSIIMGTMFLTSTMPLFFEMACEAAYPVPEGITNLVLTLSSNIGGLIFLVIQMIPNIGTNWASWCMLGGIVSCIPVLALLKERYNRLDVDDTEKIVEQ</sequence>
<dbReference type="Proteomes" id="UP000683360">
    <property type="component" value="Unassembled WGS sequence"/>
</dbReference>
<feature type="transmembrane region" description="Helical" evidence="6">
    <location>
        <begin position="321"/>
        <end position="344"/>
    </location>
</feature>
<feature type="compositionally biased region" description="Basic and acidic residues" evidence="5">
    <location>
        <begin position="11"/>
        <end position="24"/>
    </location>
</feature>
<protein>
    <submittedName>
        <fullName evidence="7">DIRC2</fullName>
    </submittedName>
</protein>
<evidence type="ECO:0000256" key="1">
    <source>
        <dbReference type="ARBA" id="ARBA00004141"/>
    </source>
</evidence>
<keyword evidence="4 6" id="KW-0472">Membrane</keyword>
<comment type="caution">
    <text evidence="7">The sequence shown here is derived from an EMBL/GenBank/DDBJ whole genome shotgun (WGS) entry which is preliminary data.</text>
</comment>
<feature type="transmembrane region" description="Helical" evidence="6">
    <location>
        <begin position="142"/>
        <end position="159"/>
    </location>
</feature>
<evidence type="ECO:0000256" key="4">
    <source>
        <dbReference type="ARBA" id="ARBA00023136"/>
    </source>
</evidence>
<dbReference type="InterPro" id="IPR049680">
    <property type="entry name" value="FLVCR1-2_SLC49-like"/>
</dbReference>
<feature type="transmembrane region" description="Helical" evidence="6">
    <location>
        <begin position="226"/>
        <end position="245"/>
    </location>
</feature>
<dbReference type="EMBL" id="CAJPWZ010003324">
    <property type="protein sequence ID" value="CAG2257312.1"/>
    <property type="molecule type" value="Genomic_DNA"/>
</dbReference>
<accession>A0A8S3VS44</accession>
<dbReference type="OrthoDB" id="422206at2759"/>
<name>A0A8S3VS44_MYTED</name>
<evidence type="ECO:0000256" key="2">
    <source>
        <dbReference type="ARBA" id="ARBA00022692"/>
    </source>
</evidence>
<evidence type="ECO:0000256" key="5">
    <source>
        <dbReference type="SAM" id="MobiDB-lite"/>
    </source>
</evidence>
<dbReference type="GO" id="GO:0016020">
    <property type="term" value="C:membrane"/>
    <property type="evidence" value="ECO:0007669"/>
    <property type="project" value="UniProtKB-SubCell"/>
</dbReference>
<dbReference type="PANTHER" id="PTHR10924:SF27">
    <property type="entry name" value="SOLUTE CARRIER FAMILY 49 MEMBER 4"/>
    <property type="match status" value="1"/>
</dbReference>
<feature type="transmembrane region" description="Helical" evidence="6">
    <location>
        <begin position="257"/>
        <end position="275"/>
    </location>
</feature>
<dbReference type="InterPro" id="IPR011701">
    <property type="entry name" value="MFS"/>
</dbReference>
<keyword evidence="8" id="KW-1185">Reference proteome</keyword>
<dbReference type="InterPro" id="IPR036259">
    <property type="entry name" value="MFS_trans_sf"/>
</dbReference>
<evidence type="ECO:0000313" key="7">
    <source>
        <dbReference type="EMBL" id="CAG2257312.1"/>
    </source>
</evidence>